<keyword evidence="4 7" id="KW-0812">Transmembrane</keyword>
<evidence type="ECO:0000256" key="1">
    <source>
        <dbReference type="ARBA" id="ARBA00004141"/>
    </source>
</evidence>
<dbReference type="OrthoDB" id="1865379at2759"/>
<dbReference type="Proteomes" id="UP001141552">
    <property type="component" value="Unassembled WGS sequence"/>
</dbReference>
<dbReference type="GO" id="GO:0016020">
    <property type="term" value="C:membrane"/>
    <property type="evidence" value="ECO:0007669"/>
    <property type="project" value="UniProtKB-SubCell"/>
</dbReference>
<name>A0A9Q0IZL3_9ROSI</name>
<protein>
    <recommendedName>
        <fullName evidence="7">Probable purine permease</fullName>
    </recommendedName>
</protein>
<dbReference type="InterPro" id="IPR030182">
    <property type="entry name" value="PUP_plant"/>
</dbReference>
<evidence type="ECO:0000313" key="10">
    <source>
        <dbReference type="Proteomes" id="UP001141552"/>
    </source>
</evidence>
<feature type="transmembrane region" description="Helical" evidence="7">
    <location>
        <begin position="295"/>
        <end position="313"/>
    </location>
</feature>
<evidence type="ECO:0000256" key="8">
    <source>
        <dbReference type="SAM" id="MobiDB-lite"/>
    </source>
</evidence>
<feature type="transmembrane region" description="Helical" evidence="7">
    <location>
        <begin position="155"/>
        <end position="176"/>
    </location>
</feature>
<comment type="similarity">
    <text evidence="2 7">Belongs to the purine permeases (TC 2.A.7.14) family.</text>
</comment>
<feature type="transmembrane region" description="Helical" evidence="7">
    <location>
        <begin position="325"/>
        <end position="344"/>
    </location>
</feature>
<dbReference type="InterPro" id="IPR037185">
    <property type="entry name" value="EmrE-like"/>
</dbReference>
<evidence type="ECO:0000256" key="5">
    <source>
        <dbReference type="ARBA" id="ARBA00022989"/>
    </source>
</evidence>
<feature type="transmembrane region" description="Helical" evidence="7">
    <location>
        <begin position="356"/>
        <end position="380"/>
    </location>
</feature>
<accession>A0A9Q0IZL3</accession>
<feature type="transmembrane region" description="Helical" evidence="7">
    <location>
        <begin position="188"/>
        <end position="208"/>
    </location>
</feature>
<reference evidence="9" key="2">
    <citation type="journal article" date="2023" name="Plants (Basel)">
        <title>Annotation of the Turnera subulata (Passifloraceae) Draft Genome Reveals the S-Locus Evolved after the Divergence of Turneroideae from Passifloroideae in a Stepwise Manner.</title>
        <authorList>
            <person name="Henning P.M."/>
            <person name="Roalson E.H."/>
            <person name="Mir W."/>
            <person name="McCubbin A.G."/>
            <person name="Shore J.S."/>
        </authorList>
    </citation>
    <scope>NUCLEOTIDE SEQUENCE</scope>
    <source>
        <strain evidence="9">F60SS</strain>
    </source>
</reference>
<evidence type="ECO:0000256" key="3">
    <source>
        <dbReference type="ARBA" id="ARBA00022448"/>
    </source>
</evidence>
<feature type="transmembrane region" description="Helical" evidence="7">
    <location>
        <begin position="99"/>
        <end position="119"/>
    </location>
</feature>
<comment type="subcellular location">
    <subcellularLocation>
        <location evidence="1 7">Membrane</location>
        <topology evidence="1 7">Multi-pass membrane protein</topology>
    </subcellularLocation>
</comment>
<comment type="caution">
    <text evidence="7">Lacks conserved residue(s) required for the propagation of feature annotation.</text>
</comment>
<evidence type="ECO:0000256" key="2">
    <source>
        <dbReference type="ARBA" id="ARBA00006213"/>
    </source>
</evidence>
<proteinExistence type="inferred from homology"/>
<dbReference type="PANTHER" id="PTHR31376:SF1">
    <property type="entry name" value="PURINE PERMEASE 2"/>
    <property type="match status" value="1"/>
</dbReference>
<keyword evidence="10" id="KW-1185">Reference proteome</keyword>
<organism evidence="9 10">
    <name type="scientific">Turnera subulata</name>
    <dbReference type="NCBI Taxonomy" id="218843"/>
    <lineage>
        <taxon>Eukaryota</taxon>
        <taxon>Viridiplantae</taxon>
        <taxon>Streptophyta</taxon>
        <taxon>Embryophyta</taxon>
        <taxon>Tracheophyta</taxon>
        <taxon>Spermatophyta</taxon>
        <taxon>Magnoliopsida</taxon>
        <taxon>eudicotyledons</taxon>
        <taxon>Gunneridae</taxon>
        <taxon>Pentapetalae</taxon>
        <taxon>rosids</taxon>
        <taxon>fabids</taxon>
        <taxon>Malpighiales</taxon>
        <taxon>Passifloraceae</taxon>
        <taxon>Turnera</taxon>
    </lineage>
</organism>
<dbReference type="GO" id="GO:0015211">
    <property type="term" value="F:purine nucleoside transmembrane transporter activity"/>
    <property type="evidence" value="ECO:0007669"/>
    <property type="project" value="UniProtKB-UniRule"/>
</dbReference>
<feature type="transmembrane region" description="Helical" evidence="7">
    <location>
        <begin position="419"/>
        <end position="440"/>
    </location>
</feature>
<keyword evidence="5 7" id="KW-1133">Transmembrane helix</keyword>
<sequence length="554" mass="61209">FKLCATMENKEDPGLKPTNITMKRALLILNCILLTIGNCGGPMIMRLYFIHGGNRVWLSSWLETAGWPFIFIPLIITYFHRRTTKGTAATTKLFFMRPFLFAAAAVVGILTGLDDYLYAYGVARLPVSTSALIIATQLAFTAAFAFLLVKQKFTPFSINAVVLLTVGAGILAIDTNSDRPNKESNREYIMGFVMTLAAAALYGFILPLVEFSYKKGKQEISYTVVMEFQLVMCFFATLFCTVGMLINNDFKVDPRLKRALLITNCALLTIGNCGGPLIMRLYFVHGGNCVWLSSWLETGGWPLIFIPLIVSYFQRRSSKPNTKFFFTRPVLFFSAAVVGILTGFDDYLYASGMALLPVSTSALIIASQLAFTAGFAFLLVKQNFTPYSVNAVVLLTLGAGVLAMHGSSDRPNNETSSEYVKGFAMTVAAATLYGFVLPLVEWSYLKSKQEISYIVVMEFQLIMCFFATTVCTVGMVLSNDFKILRGVGIQRNNLAVLLPGGRRSHLLRLLFAIRYYNCCSPSSDRNTGTKGLKESKKKKPADTELQTHAPIGNV</sequence>
<comment type="caution">
    <text evidence="9">The sequence shown here is derived from an EMBL/GenBank/DDBJ whole genome shotgun (WGS) entry which is preliminary data.</text>
</comment>
<feature type="transmembrane region" description="Helical" evidence="7">
    <location>
        <begin position="25"/>
        <end position="49"/>
    </location>
</feature>
<feature type="transmembrane region" description="Helical" evidence="7">
    <location>
        <begin position="131"/>
        <end position="149"/>
    </location>
</feature>
<evidence type="ECO:0000256" key="7">
    <source>
        <dbReference type="RuleBase" id="RU368015"/>
    </source>
</evidence>
<reference evidence="9" key="1">
    <citation type="submission" date="2022-02" db="EMBL/GenBank/DDBJ databases">
        <authorList>
            <person name="Henning P.M."/>
            <person name="McCubbin A.G."/>
            <person name="Shore J.S."/>
        </authorList>
    </citation>
    <scope>NUCLEOTIDE SEQUENCE</scope>
    <source>
        <strain evidence="9">F60SS</strain>
        <tissue evidence="9">Leaves</tissue>
    </source>
</reference>
<keyword evidence="6 7" id="KW-0472">Membrane</keyword>
<evidence type="ECO:0000313" key="9">
    <source>
        <dbReference type="EMBL" id="KAJ4824131.1"/>
    </source>
</evidence>
<evidence type="ECO:0000256" key="6">
    <source>
        <dbReference type="ARBA" id="ARBA00023136"/>
    </source>
</evidence>
<feature type="transmembrane region" description="Helical" evidence="7">
    <location>
        <begin position="228"/>
        <end position="247"/>
    </location>
</feature>
<evidence type="ECO:0000256" key="4">
    <source>
        <dbReference type="ARBA" id="ARBA00022692"/>
    </source>
</evidence>
<feature type="transmembrane region" description="Helical" evidence="7">
    <location>
        <begin position="452"/>
        <end position="477"/>
    </location>
</feature>
<dbReference type="Pfam" id="PF16913">
    <property type="entry name" value="PUNUT"/>
    <property type="match status" value="2"/>
</dbReference>
<dbReference type="AlphaFoldDB" id="A0A9Q0IZL3"/>
<dbReference type="GO" id="GO:0005345">
    <property type="term" value="F:purine nucleobase transmembrane transporter activity"/>
    <property type="evidence" value="ECO:0007669"/>
    <property type="project" value="UniProtKB-UniRule"/>
</dbReference>
<keyword evidence="3 7" id="KW-0813">Transport</keyword>
<feature type="region of interest" description="Disordered" evidence="8">
    <location>
        <begin position="523"/>
        <end position="554"/>
    </location>
</feature>
<dbReference type="EMBL" id="JAKUCV010007262">
    <property type="protein sequence ID" value="KAJ4824131.1"/>
    <property type="molecule type" value="Genomic_DNA"/>
</dbReference>
<feature type="non-terminal residue" evidence="9">
    <location>
        <position position="554"/>
    </location>
</feature>
<feature type="transmembrane region" description="Helical" evidence="7">
    <location>
        <begin position="387"/>
        <end position="407"/>
    </location>
</feature>
<gene>
    <name evidence="9" type="ORF">Tsubulata_041823</name>
</gene>
<dbReference type="SUPFAM" id="SSF103481">
    <property type="entry name" value="Multidrug resistance efflux transporter EmrE"/>
    <property type="match status" value="2"/>
</dbReference>
<dbReference type="PANTHER" id="PTHR31376">
    <property type="entry name" value="OS09G0467300 PROTEIN-RELATED"/>
    <property type="match status" value="1"/>
</dbReference>
<feature type="transmembrane region" description="Helical" evidence="7">
    <location>
        <begin position="61"/>
        <end position="79"/>
    </location>
</feature>